<dbReference type="STRING" id="879819.A0A0J0XKW4"/>
<reference evidence="6 7" key="1">
    <citation type="submission" date="2015-03" db="EMBL/GenBank/DDBJ databases">
        <title>Genomics and transcriptomics of the oil-accumulating basidiomycete yeast T. oleaginosus allow insights into substrate utilization and the diverse evolutionary trajectories of mating systems in fungi.</title>
        <authorList>
            <consortium name="DOE Joint Genome Institute"/>
            <person name="Kourist R."/>
            <person name="Kracht O."/>
            <person name="Bracharz F."/>
            <person name="Lipzen A."/>
            <person name="Nolan M."/>
            <person name="Ohm R."/>
            <person name="Grigoriev I."/>
            <person name="Sun S."/>
            <person name="Heitman J."/>
            <person name="Bruck T."/>
            <person name="Nowrousian M."/>
        </authorList>
    </citation>
    <scope>NUCLEOTIDE SEQUENCE [LARGE SCALE GENOMIC DNA]</scope>
    <source>
        <strain evidence="6 7">IBC0246</strain>
    </source>
</reference>
<keyword evidence="7" id="KW-1185">Reference proteome</keyword>
<dbReference type="EMBL" id="KQ087213">
    <property type="protein sequence ID" value="KLT41778.1"/>
    <property type="molecule type" value="Genomic_DNA"/>
</dbReference>
<evidence type="ECO:0000256" key="5">
    <source>
        <dbReference type="SAM" id="MobiDB-lite"/>
    </source>
</evidence>
<organism evidence="6 7">
    <name type="scientific">Cutaneotrichosporon oleaginosum</name>
    <dbReference type="NCBI Taxonomy" id="879819"/>
    <lineage>
        <taxon>Eukaryota</taxon>
        <taxon>Fungi</taxon>
        <taxon>Dikarya</taxon>
        <taxon>Basidiomycota</taxon>
        <taxon>Agaricomycotina</taxon>
        <taxon>Tremellomycetes</taxon>
        <taxon>Trichosporonales</taxon>
        <taxon>Trichosporonaceae</taxon>
        <taxon>Cutaneotrichosporon</taxon>
    </lineage>
</organism>
<dbReference type="GO" id="GO:0003735">
    <property type="term" value="F:structural constituent of ribosome"/>
    <property type="evidence" value="ECO:0007669"/>
    <property type="project" value="InterPro"/>
</dbReference>
<evidence type="ECO:0000313" key="7">
    <source>
        <dbReference type="Proteomes" id="UP000053611"/>
    </source>
</evidence>
<protein>
    <submittedName>
        <fullName evidence="6">Uncharacterized protein</fullName>
    </submittedName>
</protein>
<keyword evidence="3 4" id="KW-0687">Ribonucleoprotein</keyword>
<dbReference type="InterPro" id="IPR020798">
    <property type="entry name" value="Ribosomal_uL16_CS"/>
</dbReference>
<dbReference type="PANTHER" id="PTHR12220:SF13">
    <property type="entry name" value="LARGE RIBOSOMAL SUBUNIT PROTEIN UL16M"/>
    <property type="match status" value="1"/>
</dbReference>
<dbReference type="GO" id="GO:0032543">
    <property type="term" value="P:mitochondrial translation"/>
    <property type="evidence" value="ECO:0007669"/>
    <property type="project" value="TreeGrafter"/>
</dbReference>
<dbReference type="AlphaFoldDB" id="A0A0J0XKW4"/>
<dbReference type="Gene3D" id="3.90.1170.10">
    <property type="entry name" value="Ribosomal protein L10e/L16"/>
    <property type="match status" value="1"/>
</dbReference>
<dbReference type="PANTHER" id="PTHR12220">
    <property type="entry name" value="50S/60S RIBOSOMAL PROTEIN L16"/>
    <property type="match status" value="1"/>
</dbReference>
<dbReference type="NCBIfam" id="TIGR01164">
    <property type="entry name" value="rplP_bact"/>
    <property type="match status" value="1"/>
</dbReference>
<evidence type="ECO:0000256" key="2">
    <source>
        <dbReference type="ARBA" id="ARBA00022980"/>
    </source>
</evidence>
<dbReference type="InterPro" id="IPR047873">
    <property type="entry name" value="Ribosomal_uL16"/>
</dbReference>
<comment type="similarity">
    <text evidence="1 4">Belongs to the universal ribosomal protein uL16 family.</text>
</comment>
<feature type="region of interest" description="Disordered" evidence="5">
    <location>
        <begin position="43"/>
        <end position="63"/>
    </location>
</feature>
<gene>
    <name evidence="6" type="ORF">CC85DRAFT_286178</name>
</gene>
<dbReference type="CDD" id="cd01433">
    <property type="entry name" value="Ribosomal_L16_L10e"/>
    <property type="match status" value="1"/>
</dbReference>
<dbReference type="GO" id="GO:0005762">
    <property type="term" value="C:mitochondrial large ribosomal subunit"/>
    <property type="evidence" value="ECO:0007669"/>
    <property type="project" value="TreeGrafter"/>
</dbReference>
<dbReference type="InterPro" id="IPR036920">
    <property type="entry name" value="Ribosomal_uL16_sf"/>
</dbReference>
<dbReference type="InterPro" id="IPR000114">
    <property type="entry name" value="Ribosomal_uL16_bact-type"/>
</dbReference>
<sequence>MLRSAFSSLGLFRRPAPSFAPSAAVAPSPFAALGVRFRGQLAPRKTKYRKSQKGRPSFPTGGSIKGTTLQFDGYGLRLLSAVRLTAGQLTSIRESVKRKIKPIKGAEFYLRVFPDVPVCVKGNETRMGKGKGAFEYWACRVPAGRVVMEVAGGGIREEVAKQALKLAQVKIPVKTEFISPNTPPRLGTLVSGELGKPEEAQKLITVQHQLSPVMQSLQAQAAAAAAGSAAPVSA</sequence>
<dbReference type="PROSITE" id="PS00701">
    <property type="entry name" value="RIBOSOMAL_L16_2"/>
    <property type="match status" value="1"/>
</dbReference>
<feature type="compositionally biased region" description="Basic residues" evidence="5">
    <location>
        <begin position="44"/>
        <end position="53"/>
    </location>
</feature>
<evidence type="ECO:0000313" key="6">
    <source>
        <dbReference type="EMBL" id="KLT41778.1"/>
    </source>
</evidence>
<evidence type="ECO:0000256" key="1">
    <source>
        <dbReference type="ARBA" id="ARBA00008931"/>
    </source>
</evidence>
<evidence type="ECO:0000256" key="4">
    <source>
        <dbReference type="RuleBase" id="RU004413"/>
    </source>
</evidence>
<dbReference type="SUPFAM" id="SSF54686">
    <property type="entry name" value="Ribosomal protein L16p/L10e"/>
    <property type="match status" value="1"/>
</dbReference>
<proteinExistence type="inferred from homology"/>
<dbReference type="PRINTS" id="PR00060">
    <property type="entry name" value="RIBOSOMALL16"/>
</dbReference>
<accession>A0A0J0XKW4</accession>
<evidence type="ECO:0000256" key="3">
    <source>
        <dbReference type="ARBA" id="ARBA00023274"/>
    </source>
</evidence>
<dbReference type="InterPro" id="IPR016180">
    <property type="entry name" value="Ribosomal_uL16_dom"/>
</dbReference>
<dbReference type="Proteomes" id="UP000053611">
    <property type="component" value="Unassembled WGS sequence"/>
</dbReference>
<keyword evidence="2 4" id="KW-0689">Ribosomal protein</keyword>
<name>A0A0J0XKW4_9TREE</name>
<dbReference type="GO" id="GO:0019843">
    <property type="term" value="F:rRNA binding"/>
    <property type="evidence" value="ECO:0007669"/>
    <property type="project" value="InterPro"/>
</dbReference>
<dbReference type="Pfam" id="PF00252">
    <property type="entry name" value="Ribosomal_L16"/>
    <property type="match status" value="1"/>
</dbReference>
<dbReference type="OrthoDB" id="268521at2759"/>